<feature type="region of interest" description="Disordered" evidence="1">
    <location>
        <begin position="1"/>
        <end position="39"/>
    </location>
</feature>
<name>A0ABW5WJH6_9PSEU</name>
<dbReference type="RefSeq" id="WP_377385334.1">
    <property type="nucleotide sequence ID" value="NZ_JBHSAN010000005.1"/>
</dbReference>
<dbReference type="EMBL" id="JBHUOF010000051">
    <property type="protein sequence ID" value="MFD2803257.1"/>
    <property type="molecule type" value="Genomic_DNA"/>
</dbReference>
<evidence type="ECO:0000313" key="2">
    <source>
        <dbReference type="EMBL" id="MFD2803257.1"/>
    </source>
</evidence>
<proteinExistence type="predicted"/>
<reference evidence="3" key="1">
    <citation type="journal article" date="2019" name="Int. J. Syst. Evol. Microbiol.">
        <title>The Global Catalogue of Microorganisms (GCM) 10K type strain sequencing project: providing services to taxonomists for standard genome sequencing and annotation.</title>
        <authorList>
            <consortium name="The Broad Institute Genomics Platform"/>
            <consortium name="The Broad Institute Genome Sequencing Center for Infectious Disease"/>
            <person name="Wu L."/>
            <person name="Ma J."/>
        </authorList>
    </citation>
    <scope>NUCLEOTIDE SEQUENCE [LARGE SCALE GENOMIC DNA]</scope>
    <source>
        <strain evidence="3">IBRC-M 10906</strain>
    </source>
</reference>
<gene>
    <name evidence="2" type="ORF">ACFS2C_28085</name>
</gene>
<sequence>MAGHHRTVATGKARRTGSGFGRVRQIREHLPPGEAATNRRRKLRAAARAIANQRINVARDPLVQLEAARDYVRSAAAKYQHDTALQQAVDALLAIGDQIYRDGTQRRRG</sequence>
<dbReference type="Proteomes" id="UP001597478">
    <property type="component" value="Unassembled WGS sequence"/>
</dbReference>
<comment type="caution">
    <text evidence="2">The sequence shown here is derived from an EMBL/GenBank/DDBJ whole genome shotgun (WGS) entry which is preliminary data.</text>
</comment>
<feature type="compositionally biased region" description="Basic residues" evidence="1">
    <location>
        <begin position="1"/>
        <end position="15"/>
    </location>
</feature>
<protein>
    <submittedName>
        <fullName evidence="2">Uncharacterized protein</fullName>
    </submittedName>
</protein>
<organism evidence="2 3">
    <name type="scientific">Prauserella oleivorans</name>
    <dbReference type="NCBI Taxonomy" id="1478153"/>
    <lineage>
        <taxon>Bacteria</taxon>
        <taxon>Bacillati</taxon>
        <taxon>Actinomycetota</taxon>
        <taxon>Actinomycetes</taxon>
        <taxon>Pseudonocardiales</taxon>
        <taxon>Pseudonocardiaceae</taxon>
        <taxon>Prauserella</taxon>
    </lineage>
</organism>
<evidence type="ECO:0000256" key="1">
    <source>
        <dbReference type="SAM" id="MobiDB-lite"/>
    </source>
</evidence>
<accession>A0ABW5WJH6</accession>
<evidence type="ECO:0000313" key="3">
    <source>
        <dbReference type="Proteomes" id="UP001597478"/>
    </source>
</evidence>
<keyword evidence="3" id="KW-1185">Reference proteome</keyword>